<keyword evidence="3" id="KW-1185">Reference proteome</keyword>
<evidence type="ECO:0008006" key="4">
    <source>
        <dbReference type="Google" id="ProtNLM"/>
    </source>
</evidence>
<gene>
    <name evidence="2" type="ORF">B5807_09253</name>
</gene>
<dbReference type="PANTHER" id="PTHR42760:SF122">
    <property type="entry name" value="NAD(P)-BINDING PROTEIN"/>
    <property type="match status" value="1"/>
</dbReference>
<dbReference type="SUPFAM" id="SSF51735">
    <property type="entry name" value="NAD(P)-binding Rossmann-fold domains"/>
    <property type="match status" value="1"/>
</dbReference>
<dbReference type="EMBL" id="KZ107855">
    <property type="protein sequence ID" value="OSS44898.1"/>
    <property type="molecule type" value="Genomic_DNA"/>
</dbReference>
<dbReference type="Gene3D" id="3.40.50.720">
    <property type="entry name" value="NAD(P)-binding Rossmann-like Domain"/>
    <property type="match status" value="1"/>
</dbReference>
<comment type="similarity">
    <text evidence="1">Belongs to the short-chain dehydrogenases/reductases (SDR) family.</text>
</comment>
<protein>
    <recommendedName>
        <fullName evidence="4">NAD(P)-binding protein</fullName>
    </recommendedName>
</protein>
<dbReference type="GO" id="GO:0016616">
    <property type="term" value="F:oxidoreductase activity, acting on the CH-OH group of donors, NAD or NADP as acceptor"/>
    <property type="evidence" value="ECO:0007669"/>
    <property type="project" value="TreeGrafter"/>
</dbReference>
<dbReference type="AlphaFoldDB" id="A0A1Y2LPS1"/>
<evidence type="ECO:0000313" key="3">
    <source>
        <dbReference type="Proteomes" id="UP000193240"/>
    </source>
</evidence>
<evidence type="ECO:0000313" key="2">
    <source>
        <dbReference type="EMBL" id="OSS44898.1"/>
    </source>
</evidence>
<dbReference type="PANTHER" id="PTHR42760">
    <property type="entry name" value="SHORT-CHAIN DEHYDROGENASES/REDUCTASES FAMILY MEMBER"/>
    <property type="match status" value="1"/>
</dbReference>
<dbReference type="GO" id="GO:0006633">
    <property type="term" value="P:fatty acid biosynthetic process"/>
    <property type="evidence" value="ECO:0007669"/>
    <property type="project" value="TreeGrafter"/>
</dbReference>
<dbReference type="InParanoid" id="A0A1Y2LPS1"/>
<accession>A0A1Y2LPS1</accession>
<evidence type="ECO:0000256" key="1">
    <source>
        <dbReference type="ARBA" id="ARBA00006484"/>
    </source>
</evidence>
<name>A0A1Y2LPS1_EPING</name>
<sequence>MQPPFPSPVATWRNNTYNAISPPNPDINQAGKTVIITGAVRIDPSHPTISSLNFEGEWHWPCDSAFAAAGTGCLILIGRTEASLQGAVSLISPRSKVEVYPASVTNEIQVREIASKVGAWDVLILNVAHLLTPSTIVGTKLIDWWTQYEVSVKGVIVVAQAFVPSAKPGAALYGITAGALVMPPSLAPGCSAYSTAKVAQVKVLEYLASERPELFVVSVHPGMIETDIFKSSGADLQILPMDTVELPARFFVWLTQPKTKFLNGKMVWANWNVMKLADKANEIQNSSIMTIEYGGWPFSPSQ</sequence>
<proteinExistence type="inferred from homology"/>
<dbReference type="GO" id="GO:0048038">
    <property type="term" value="F:quinone binding"/>
    <property type="evidence" value="ECO:0007669"/>
    <property type="project" value="TreeGrafter"/>
</dbReference>
<dbReference type="Pfam" id="PF13561">
    <property type="entry name" value="adh_short_C2"/>
    <property type="match status" value="1"/>
</dbReference>
<reference evidence="2 3" key="1">
    <citation type="journal article" date="2017" name="Genome Announc.">
        <title>Genome sequence of the saprophytic ascomycete Epicoccum nigrum ICMP 19927 strain isolated from New Zealand.</title>
        <authorList>
            <person name="Fokin M."/>
            <person name="Fleetwood D."/>
            <person name="Weir B.S."/>
            <person name="Villas-Boas S.G."/>
        </authorList>
    </citation>
    <scope>NUCLEOTIDE SEQUENCE [LARGE SCALE GENOMIC DNA]</scope>
    <source>
        <strain evidence="2 3">ICMP 19927</strain>
    </source>
</reference>
<dbReference type="Proteomes" id="UP000193240">
    <property type="component" value="Unassembled WGS sequence"/>
</dbReference>
<dbReference type="InterPro" id="IPR036291">
    <property type="entry name" value="NAD(P)-bd_dom_sf"/>
</dbReference>
<organism evidence="2 3">
    <name type="scientific">Epicoccum nigrum</name>
    <name type="common">Soil fungus</name>
    <name type="synonym">Epicoccum purpurascens</name>
    <dbReference type="NCBI Taxonomy" id="105696"/>
    <lineage>
        <taxon>Eukaryota</taxon>
        <taxon>Fungi</taxon>
        <taxon>Dikarya</taxon>
        <taxon>Ascomycota</taxon>
        <taxon>Pezizomycotina</taxon>
        <taxon>Dothideomycetes</taxon>
        <taxon>Pleosporomycetidae</taxon>
        <taxon>Pleosporales</taxon>
        <taxon>Pleosporineae</taxon>
        <taxon>Didymellaceae</taxon>
        <taxon>Epicoccum</taxon>
    </lineage>
</organism>
<dbReference type="InterPro" id="IPR002347">
    <property type="entry name" value="SDR_fam"/>
</dbReference>